<name>W2S3A8_CYPE1</name>
<organism evidence="2 3">
    <name type="scientific">Cyphellophora europaea (strain CBS 101466)</name>
    <name type="common">Phialophora europaea</name>
    <dbReference type="NCBI Taxonomy" id="1220924"/>
    <lineage>
        <taxon>Eukaryota</taxon>
        <taxon>Fungi</taxon>
        <taxon>Dikarya</taxon>
        <taxon>Ascomycota</taxon>
        <taxon>Pezizomycotina</taxon>
        <taxon>Eurotiomycetes</taxon>
        <taxon>Chaetothyriomycetidae</taxon>
        <taxon>Chaetothyriales</taxon>
        <taxon>Cyphellophoraceae</taxon>
        <taxon>Cyphellophora</taxon>
    </lineage>
</organism>
<sequence length="384" mass="43223">MSSSASDEKAMWEAGVFDAHCHPTDIMASIQDIASMNAQALTVMASRREDQDLVVDTADRYAVGSKGEAGNRDRKAVVPAFGWHPWFSYQMYDDRNSPEQVNAIEHYRAVLTPAPEDDEFLKSLPEVVSLARYLDETSARLERFPLALVGEIGLDRAFRLPRAVFVSAGDLSEKTGGSKEEYTPGSREGRPLTPYRVGLDHQKVILKAQFELAGKYKRPVSVHSVQTHGAIFDLLQELWKGNEKPSKREQKRQRSSSNLHPDDHDKQTTENESPRRYPPRICMHSYSGPPDALKQFLANTVPADIYFSFSICINFSTPAAAKAEAVIKALPDDRILVESDFHCAGEKMDQLLKEIVLKICEIKGWQLLQGVQQLKRNWKKFVFG</sequence>
<evidence type="ECO:0008006" key="4">
    <source>
        <dbReference type="Google" id="ProtNLM"/>
    </source>
</evidence>
<dbReference type="OrthoDB" id="413993at2759"/>
<protein>
    <recommendedName>
        <fullName evidence="4">TatD family hydrolase</fullName>
    </recommendedName>
</protein>
<dbReference type="VEuPathDB" id="FungiDB:HMPREF1541_02335"/>
<dbReference type="GO" id="GO:0016788">
    <property type="term" value="F:hydrolase activity, acting on ester bonds"/>
    <property type="evidence" value="ECO:0007669"/>
    <property type="project" value="InterPro"/>
</dbReference>
<dbReference type="InterPro" id="IPR053044">
    <property type="entry name" value="Metallo-hydrolase/TatD-type"/>
</dbReference>
<feature type="compositionally biased region" description="Basic and acidic residues" evidence="1">
    <location>
        <begin position="260"/>
        <end position="275"/>
    </location>
</feature>
<dbReference type="HOGENOM" id="CLU_031506_3_0_1"/>
<dbReference type="Proteomes" id="UP000030752">
    <property type="component" value="Unassembled WGS sequence"/>
</dbReference>
<feature type="region of interest" description="Disordered" evidence="1">
    <location>
        <begin position="242"/>
        <end position="281"/>
    </location>
</feature>
<dbReference type="EMBL" id="KB822718">
    <property type="protein sequence ID" value="ETN43177.1"/>
    <property type="molecule type" value="Genomic_DNA"/>
</dbReference>
<evidence type="ECO:0000313" key="2">
    <source>
        <dbReference type="EMBL" id="ETN43177.1"/>
    </source>
</evidence>
<dbReference type="SUPFAM" id="SSF51556">
    <property type="entry name" value="Metallo-dependent hydrolases"/>
    <property type="match status" value="1"/>
</dbReference>
<dbReference type="PANTHER" id="PTHR47345:SF1">
    <property type="entry name" value="CUT9-INTERACTING PROTEIN SCN1"/>
    <property type="match status" value="1"/>
</dbReference>
<gene>
    <name evidence="2" type="ORF">HMPREF1541_02335</name>
</gene>
<evidence type="ECO:0000256" key="1">
    <source>
        <dbReference type="SAM" id="MobiDB-lite"/>
    </source>
</evidence>
<feature type="compositionally biased region" description="Basic and acidic residues" evidence="1">
    <location>
        <begin position="172"/>
        <end position="190"/>
    </location>
</feature>
<dbReference type="InParanoid" id="W2S3A8"/>
<feature type="region of interest" description="Disordered" evidence="1">
    <location>
        <begin position="172"/>
        <end position="194"/>
    </location>
</feature>
<accession>W2S3A8</accession>
<dbReference type="Gene3D" id="3.20.20.140">
    <property type="entry name" value="Metal-dependent hydrolases"/>
    <property type="match status" value="1"/>
</dbReference>
<dbReference type="Pfam" id="PF01026">
    <property type="entry name" value="TatD_DNase"/>
    <property type="match status" value="1"/>
</dbReference>
<dbReference type="InterPro" id="IPR001130">
    <property type="entry name" value="TatD-like"/>
</dbReference>
<dbReference type="InterPro" id="IPR032466">
    <property type="entry name" value="Metal_Hydrolase"/>
</dbReference>
<reference evidence="2 3" key="1">
    <citation type="submission" date="2013-03" db="EMBL/GenBank/DDBJ databases">
        <title>The Genome Sequence of Phialophora europaea CBS 101466.</title>
        <authorList>
            <consortium name="The Broad Institute Genomics Platform"/>
            <person name="Cuomo C."/>
            <person name="de Hoog S."/>
            <person name="Gorbushina A."/>
            <person name="Walker B."/>
            <person name="Young S.K."/>
            <person name="Zeng Q."/>
            <person name="Gargeya S."/>
            <person name="Fitzgerald M."/>
            <person name="Haas B."/>
            <person name="Abouelleil A."/>
            <person name="Allen A.W."/>
            <person name="Alvarado L."/>
            <person name="Arachchi H.M."/>
            <person name="Berlin A.M."/>
            <person name="Chapman S.B."/>
            <person name="Gainer-Dewar J."/>
            <person name="Goldberg J."/>
            <person name="Griggs A."/>
            <person name="Gujja S."/>
            <person name="Hansen M."/>
            <person name="Howarth C."/>
            <person name="Imamovic A."/>
            <person name="Ireland A."/>
            <person name="Larimer J."/>
            <person name="McCowan C."/>
            <person name="Murphy C."/>
            <person name="Pearson M."/>
            <person name="Poon T.W."/>
            <person name="Priest M."/>
            <person name="Roberts A."/>
            <person name="Saif S."/>
            <person name="Shea T."/>
            <person name="Sisk P."/>
            <person name="Sykes S."/>
            <person name="Wortman J."/>
            <person name="Nusbaum C."/>
            <person name="Birren B."/>
        </authorList>
    </citation>
    <scope>NUCLEOTIDE SEQUENCE [LARGE SCALE GENOMIC DNA]</scope>
    <source>
        <strain evidence="2 3">CBS 101466</strain>
    </source>
</reference>
<dbReference type="RefSeq" id="XP_008714913.1">
    <property type="nucleotide sequence ID" value="XM_008716691.1"/>
</dbReference>
<dbReference type="GeneID" id="19969674"/>
<evidence type="ECO:0000313" key="3">
    <source>
        <dbReference type="Proteomes" id="UP000030752"/>
    </source>
</evidence>
<keyword evidence="3" id="KW-1185">Reference proteome</keyword>
<dbReference type="FunCoup" id="W2S3A8">
    <property type="interactions" value="50"/>
</dbReference>
<proteinExistence type="predicted"/>
<dbReference type="eggNOG" id="KOG3020">
    <property type="taxonomic scope" value="Eukaryota"/>
</dbReference>
<dbReference type="PANTHER" id="PTHR47345">
    <property type="entry name" value="CUT9-INTERACTING PROTEIN SCN1"/>
    <property type="match status" value="1"/>
</dbReference>
<dbReference type="AlphaFoldDB" id="W2S3A8"/>